<dbReference type="RefSeq" id="WP_034712718.1">
    <property type="nucleotide sequence ID" value="NZ_JPRH01000006.1"/>
</dbReference>
<proteinExistence type="predicted"/>
<keyword evidence="2" id="KW-1185">Reference proteome</keyword>
<comment type="caution">
    <text evidence="1">The sequence shown here is derived from an EMBL/GenBank/DDBJ whole genome shotgun (WGS) entry which is preliminary data.</text>
</comment>
<organism evidence="1 2">
    <name type="scientific">Chryseobacterium soli</name>
    <dbReference type="NCBI Taxonomy" id="445961"/>
    <lineage>
        <taxon>Bacteria</taxon>
        <taxon>Pseudomonadati</taxon>
        <taxon>Bacteroidota</taxon>
        <taxon>Flavobacteriia</taxon>
        <taxon>Flavobacteriales</taxon>
        <taxon>Weeksellaceae</taxon>
        <taxon>Chryseobacterium group</taxon>
        <taxon>Chryseobacterium</taxon>
    </lineage>
</organism>
<dbReference type="Proteomes" id="UP000028705">
    <property type="component" value="Unassembled WGS sequence"/>
</dbReference>
<reference evidence="1 2" key="1">
    <citation type="submission" date="2014-07" db="EMBL/GenBank/DDBJ databases">
        <title>Genome of Chryseobacterium soli DSM 19298.</title>
        <authorList>
            <person name="Stropko S.J."/>
            <person name="Pipes S.E."/>
            <person name="Newman J."/>
        </authorList>
    </citation>
    <scope>NUCLEOTIDE SEQUENCE [LARGE SCALE GENOMIC DNA]</scope>
    <source>
        <strain evidence="1 2">DSM 19298</strain>
    </source>
</reference>
<name>A0A086A4E2_9FLAO</name>
<dbReference type="eggNOG" id="ENOG502ZZT1">
    <property type="taxonomic scope" value="Bacteria"/>
</dbReference>
<dbReference type="AlphaFoldDB" id="A0A086A4E2"/>
<dbReference type="STRING" id="445961.IW15_15200"/>
<evidence type="ECO:0008006" key="3">
    <source>
        <dbReference type="Google" id="ProtNLM"/>
    </source>
</evidence>
<protein>
    <recommendedName>
        <fullName evidence="3">DUF4298 domain-containing protein</fullName>
    </recommendedName>
</protein>
<evidence type="ECO:0000313" key="1">
    <source>
        <dbReference type="EMBL" id="KFF11556.1"/>
    </source>
</evidence>
<sequence>MGIDEFKIELETRLLIEKNYVIQELASICDDQEILGLLGKFNEKYKDLVKRLAYENGIDLSAPYPIENSSNSENLSYEQVILGKTMSIYDQLVEELYEEITSIE</sequence>
<evidence type="ECO:0000313" key="2">
    <source>
        <dbReference type="Proteomes" id="UP000028705"/>
    </source>
</evidence>
<gene>
    <name evidence="1" type="ORF">IW15_15200</name>
</gene>
<accession>A0A086A4E2</accession>
<dbReference type="EMBL" id="JPRH01000006">
    <property type="protein sequence ID" value="KFF11556.1"/>
    <property type="molecule type" value="Genomic_DNA"/>
</dbReference>